<keyword evidence="3" id="KW-1185">Reference proteome</keyword>
<evidence type="ECO:0000313" key="2">
    <source>
        <dbReference type="EMBL" id="QQP34538.1"/>
    </source>
</evidence>
<dbReference type="SUPFAM" id="SSF48439">
    <property type="entry name" value="Protein prenylyltransferase"/>
    <property type="match status" value="1"/>
</dbReference>
<dbReference type="AlphaFoldDB" id="A0A7T8JTI8"/>
<dbReference type="Gene3D" id="1.25.40.120">
    <property type="entry name" value="Protein prenylyltransferase"/>
    <property type="match status" value="1"/>
</dbReference>
<feature type="compositionally biased region" description="Basic and acidic residues" evidence="1">
    <location>
        <begin position="14"/>
        <end position="25"/>
    </location>
</feature>
<proteinExistence type="predicted"/>
<keyword evidence="2" id="KW-0808">Transferase</keyword>
<organism evidence="2 3">
    <name type="scientific">Caligus rogercresseyi</name>
    <name type="common">Sea louse</name>
    <dbReference type="NCBI Taxonomy" id="217165"/>
    <lineage>
        <taxon>Eukaryota</taxon>
        <taxon>Metazoa</taxon>
        <taxon>Ecdysozoa</taxon>
        <taxon>Arthropoda</taxon>
        <taxon>Crustacea</taxon>
        <taxon>Multicrustacea</taxon>
        <taxon>Hexanauplia</taxon>
        <taxon>Copepoda</taxon>
        <taxon>Siphonostomatoida</taxon>
        <taxon>Caligidae</taxon>
        <taxon>Caligus</taxon>
    </lineage>
</organism>
<evidence type="ECO:0000313" key="3">
    <source>
        <dbReference type="Proteomes" id="UP000595437"/>
    </source>
</evidence>
<evidence type="ECO:0000256" key="1">
    <source>
        <dbReference type="SAM" id="MobiDB-lite"/>
    </source>
</evidence>
<gene>
    <name evidence="2" type="ORF">FKW44_022444</name>
</gene>
<name>A0A7T8JTI8_CALRO</name>
<dbReference type="Proteomes" id="UP000595437">
    <property type="component" value="Chromosome 17"/>
</dbReference>
<protein>
    <submittedName>
        <fullName evidence="2">Geranylgeranyl transferase type-2 subunit alpha</fullName>
    </submittedName>
</protein>
<feature type="region of interest" description="Disordered" evidence="1">
    <location>
        <begin position="1"/>
        <end position="25"/>
    </location>
</feature>
<accession>A0A7T8JTI8</accession>
<dbReference type="EMBL" id="CP045906">
    <property type="protein sequence ID" value="QQP34538.1"/>
    <property type="molecule type" value="Genomic_DNA"/>
</dbReference>
<dbReference type="GO" id="GO:0016740">
    <property type="term" value="F:transferase activity"/>
    <property type="evidence" value="ECO:0007669"/>
    <property type="project" value="UniProtKB-KW"/>
</dbReference>
<sequence>MHGRLKVKTTAQQEAERKAERASKMKSYEAAMSRLTEEMDEAFRLSSGLLLSNPDLTSLWNFRKEIYCGMNDEEREKSKVIRVSKTLELLRIIQMKTCEKAQVHQSSRSSKVVPRRIPGYPTLSPLPPVRHRPSTIL</sequence>
<reference evidence="3" key="1">
    <citation type="submission" date="2021-01" db="EMBL/GenBank/DDBJ databases">
        <title>Caligus Genome Assembly.</title>
        <authorList>
            <person name="Gallardo-Escarate C."/>
        </authorList>
    </citation>
    <scope>NUCLEOTIDE SEQUENCE [LARGE SCALE GENOMIC DNA]</scope>
</reference>
<dbReference type="OrthoDB" id="1658at2759"/>